<dbReference type="SMART" id="SM00824">
    <property type="entry name" value="PKS_TE"/>
    <property type="match status" value="1"/>
</dbReference>
<dbReference type="Proteomes" id="UP000516370">
    <property type="component" value="Chromosome"/>
</dbReference>
<dbReference type="OrthoDB" id="9757559at2"/>
<proteinExistence type="inferred from homology"/>
<dbReference type="Gene3D" id="3.30.559.30">
    <property type="entry name" value="Nonribosomal peptide synthetase, condensation domain"/>
    <property type="match status" value="1"/>
</dbReference>
<dbReference type="GO" id="GO:0043041">
    <property type="term" value="P:amino acid activation for nonribosomal peptide biosynthetic process"/>
    <property type="evidence" value="ECO:0007669"/>
    <property type="project" value="TreeGrafter"/>
</dbReference>
<comment type="similarity">
    <text evidence="2">Belongs to the ATP-dependent AMP-binding enzyme family.</text>
</comment>
<dbReference type="FunFam" id="3.40.50.980:FF:000001">
    <property type="entry name" value="Non-ribosomal peptide synthetase"/>
    <property type="match status" value="1"/>
</dbReference>
<dbReference type="InterPro" id="IPR001031">
    <property type="entry name" value="Thioesterase"/>
</dbReference>
<dbReference type="SMART" id="SM00823">
    <property type="entry name" value="PKS_PP"/>
    <property type="match status" value="1"/>
</dbReference>
<dbReference type="FunFam" id="1.10.1200.10:FF:000005">
    <property type="entry name" value="Nonribosomal peptide synthetase 1"/>
    <property type="match status" value="1"/>
</dbReference>
<evidence type="ECO:0000259" key="5">
    <source>
        <dbReference type="PROSITE" id="PS50075"/>
    </source>
</evidence>
<dbReference type="InterPro" id="IPR009081">
    <property type="entry name" value="PP-bd_ACP"/>
</dbReference>
<dbReference type="InterPro" id="IPR023213">
    <property type="entry name" value="CAT-like_dom_sf"/>
</dbReference>
<dbReference type="PROSITE" id="PS00012">
    <property type="entry name" value="PHOSPHOPANTETHEINE"/>
    <property type="match status" value="1"/>
</dbReference>
<comment type="cofactor">
    <cofactor evidence="1">
        <name>pantetheine 4'-phosphate</name>
        <dbReference type="ChEBI" id="CHEBI:47942"/>
    </cofactor>
</comment>
<dbReference type="RefSeq" id="WP_111607005.1">
    <property type="nucleotide sequence ID" value="NZ_BMLJ01000010.1"/>
</dbReference>
<evidence type="ECO:0000256" key="3">
    <source>
        <dbReference type="ARBA" id="ARBA00022450"/>
    </source>
</evidence>
<dbReference type="InterPro" id="IPR029058">
    <property type="entry name" value="AB_hydrolase_fold"/>
</dbReference>
<dbReference type="InterPro" id="IPR045851">
    <property type="entry name" value="AMP-bd_C_sf"/>
</dbReference>
<evidence type="ECO:0000313" key="7">
    <source>
        <dbReference type="Proteomes" id="UP000516370"/>
    </source>
</evidence>
<dbReference type="GO" id="GO:0009239">
    <property type="term" value="P:enterobactin biosynthetic process"/>
    <property type="evidence" value="ECO:0007669"/>
    <property type="project" value="TreeGrafter"/>
</dbReference>
<dbReference type="Pfam" id="PF00550">
    <property type="entry name" value="PP-binding"/>
    <property type="match status" value="1"/>
</dbReference>
<evidence type="ECO:0000256" key="1">
    <source>
        <dbReference type="ARBA" id="ARBA00001957"/>
    </source>
</evidence>
<dbReference type="GO" id="GO:0031177">
    <property type="term" value="F:phosphopantetheine binding"/>
    <property type="evidence" value="ECO:0007669"/>
    <property type="project" value="InterPro"/>
</dbReference>
<dbReference type="CDD" id="cd05930">
    <property type="entry name" value="A_NRPS"/>
    <property type="match status" value="1"/>
</dbReference>
<dbReference type="PROSITE" id="PS50075">
    <property type="entry name" value="CARRIER"/>
    <property type="match status" value="1"/>
</dbReference>
<dbReference type="InterPro" id="IPR036736">
    <property type="entry name" value="ACP-like_sf"/>
</dbReference>
<dbReference type="Pfam" id="PF13193">
    <property type="entry name" value="AMP-binding_C"/>
    <property type="match status" value="1"/>
</dbReference>
<dbReference type="SUPFAM" id="SSF52777">
    <property type="entry name" value="CoA-dependent acyltransferases"/>
    <property type="match status" value="2"/>
</dbReference>
<dbReference type="PANTHER" id="PTHR45527">
    <property type="entry name" value="NONRIBOSOMAL PEPTIDE SYNTHETASE"/>
    <property type="match status" value="1"/>
</dbReference>
<dbReference type="Pfam" id="PF00668">
    <property type="entry name" value="Condensation"/>
    <property type="match status" value="1"/>
</dbReference>
<dbReference type="Gene3D" id="3.40.50.1820">
    <property type="entry name" value="alpha/beta hydrolase"/>
    <property type="match status" value="1"/>
</dbReference>
<dbReference type="Gene3D" id="3.40.50.980">
    <property type="match status" value="2"/>
</dbReference>
<keyword evidence="7" id="KW-1185">Reference proteome</keyword>
<dbReference type="PANTHER" id="PTHR45527:SF1">
    <property type="entry name" value="FATTY ACID SYNTHASE"/>
    <property type="match status" value="1"/>
</dbReference>
<evidence type="ECO:0000313" key="6">
    <source>
        <dbReference type="EMBL" id="QNT04721.1"/>
    </source>
</evidence>
<dbReference type="SUPFAM" id="SSF47336">
    <property type="entry name" value="ACP-like"/>
    <property type="match status" value="1"/>
</dbReference>
<dbReference type="NCBIfam" id="TIGR01733">
    <property type="entry name" value="AA-adenyl-dom"/>
    <property type="match status" value="1"/>
</dbReference>
<keyword evidence="3" id="KW-0596">Phosphopantetheine</keyword>
<evidence type="ECO:0000256" key="4">
    <source>
        <dbReference type="ARBA" id="ARBA00022553"/>
    </source>
</evidence>
<organism evidence="6 7">
    <name type="scientific">Marinomonas arctica</name>
    <dbReference type="NCBI Taxonomy" id="383750"/>
    <lineage>
        <taxon>Bacteria</taxon>
        <taxon>Pseudomonadati</taxon>
        <taxon>Pseudomonadota</taxon>
        <taxon>Gammaproteobacteria</taxon>
        <taxon>Oceanospirillales</taxon>
        <taxon>Oceanospirillaceae</taxon>
        <taxon>Marinomonas</taxon>
    </lineage>
</organism>
<gene>
    <name evidence="6" type="ORF">IBG28_13495</name>
</gene>
<dbReference type="FunFam" id="2.30.38.10:FF:000001">
    <property type="entry name" value="Non-ribosomal peptide synthetase PvdI"/>
    <property type="match status" value="1"/>
</dbReference>
<dbReference type="InterPro" id="IPR025110">
    <property type="entry name" value="AMP-bd_C"/>
</dbReference>
<dbReference type="Gene3D" id="2.30.38.10">
    <property type="entry name" value="Luciferase, Domain 3"/>
    <property type="match status" value="1"/>
</dbReference>
<dbReference type="GO" id="GO:0005829">
    <property type="term" value="C:cytosol"/>
    <property type="evidence" value="ECO:0007669"/>
    <property type="project" value="TreeGrafter"/>
</dbReference>
<accession>A0A7H1J2K5</accession>
<dbReference type="GO" id="GO:0009366">
    <property type="term" value="C:enterobactin synthetase complex"/>
    <property type="evidence" value="ECO:0007669"/>
    <property type="project" value="TreeGrafter"/>
</dbReference>
<dbReference type="InterPro" id="IPR010071">
    <property type="entry name" value="AA_adenyl_dom"/>
</dbReference>
<dbReference type="GO" id="GO:0047527">
    <property type="term" value="F:2,3-dihydroxybenzoate-serine ligase activity"/>
    <property type="evidence" value="ECO:0007669"/>
    <property type="project" value="TreeGrafter"/>
</dbReference>
<dbReference type="InterPro" id="IPR020806">
    <property type="entry name" value="PKS_PP-bd"/>
</dbReference>
<dbReference type="FunFam" id="3.40.50.12780:FF:000012">
    <property type="entry name" value="Non-ribosomal peptide synthetase"/>
    <property type="match status" value="1"/>
</dbReference>
<keyword evidence="4" id="KW-0597">Phosphoprotein</keyword>
<protein>
    <submittedName>
        <fullName evidence="6">Amino acid adenylation domain-containing protein</fullName>
    </submittedName>
</protein>
<dbReference type="Gene3D" id="3.30.559.10">
    <property type="entry name" value="Chloramphenicol acetyltransferase-like domain"/>
    <property type="match status" value="1"/>
</dbReference>
<dbReference type="InterPro" id="IPR020845">
    <property type="entry name" value="AMP-binding_CS"/>
</dbReference>
<dbReference type="InterPro" id="IPR000873">
    <property type="entry name" value="AMP-dep_synth/lig_dom"/>
</dbReference>
<dbReference type="KEGG" id="mard:IBG28_13495"/>
<dbReference type="SUPFAM" id="SSF56801">
    <property type="entry name" value="Acetyl-CoA synthetase-like"/>
    <property type="match status" value="1"/>
</dbReference>
<dbReference type="InterPro" id="IPR001242">
    <property type="entry name" value="Condensation_dom"/>
</dbReference>
<dbReference type="PROSITE" id="PS00455">
    <property type="entry name" value="AMP_BINDING"/>
    <property type="match status" value="1"/>
</dbReference>
<dbReference type="SUPFAM" id="SSF53474">
    <property type="entry name" value="alpha/beta-Hydrolases"/>
    <property type="match status" value="1"/>
</dbReference>
<dbReference type="Pfam" id="PF00975">
    <property type="entry name" value="Thioesterase"/>
    <property type="match status" value="1"/>
</dbReference>
<dbReference type="InterPro" id="IPR006162">
    <property type="entry name" value="Ppantetheine_attach_site"/>
</dbReference>
<reference evidence="6 7" key="1">
    <citation type="submission" date="2020-09" db="EMBL/GenBank/DDBJ databases">
        <title>Complete genome sequence of an Arctic sea ice bacterium Marinomonas arctica BSI20414.</title>
        <authorList>
            <person name="Liao L."/>
            <person name="Chen B."/>
        </authorList>
    </citation>
    <scope>NUCLEOTIDE SEQUENCE [LARGE SCALE GENOMIC DNA]</scope>
    <source>
        <strain evidence="6 7">BSI20414</strain>
    </source>
</reference>
<dbReference type="Gene3D" id="3.30.300.30">
    <property type="match status" value="1"/>
</dbReference>
<name>A0A7H1J2K5_9GAMM</name>
<dbReference type="FunFam" id="3.30.300.30:FF:000010">
    <property type="entry name" value="Enterobactin synthetase component F"/>
    <property type="match status" value="1"/>
</dbReference>
<evidence type="ECO:0000256" key="2">
    <source>
        <dbReference type="ARBA" id="ARBA00006432"/>
    </source>
</evidence>
<sequence length="1332" mass="149028">MINTQNPPYGSKNTALKQSLTLPLSTAQRGQWIAQKLSSKNTAFNIAEYIEIQGALNIDCFTEAIKQLITEAECIRTRIVEKDDQLMQVIDEAGDNYFCFFDVSSTNTPHQTAMQWMKDDMQQPLTQPHDRLWLSALIKISEQHYYWYHRCHHVALDGFGGNLLTQRLADIYQARLTNQNEEENPFGSLKALIESEHEYKSSKRYKKDRQYWLGNLINLPETTSLSQRVTPSNQKQLRKNVHLSQTLTNALSTLAQRVGASLPQTLIAFVAAYFYRVTGADDLVFAMPVTARTNRLQRSIPGMMANAVPIRLRLTTEITLEQLIKQVSKVVLNALRHQQYRYEDLKRELGLMSAGQQIASLGVNIEPFDYDLTFGDCKTSLHNLSNALIDDLTVFIFDRHDNNGLKVEFDANPTRYTERELENHLAQFERLINGMLAAPSDPVSKATLLSEDERHKILHTWNDTAYSIPQQSIVEAFRDQVLRTPTAIAVSSEQSKLTYSELDALSNAWANKLISEHIGSGDLVAIALTRNSNMLVALLGTLKAGAAYLPLDPDFPEERLRSILEDAQPKLILSCRDAIEQLPKVDTQIILIDELHSDIPLDSHITHPTDVSIQGNSPAYVIYTSGSTGRPKGVEIPHRALMNFLYAMQKELNLTGKDTFLAVTTISFDISILELFLPITSGASVVIADRKTVRDPQALTALAVKEKVTLLQATPSLWQALLPTYSNELKGIQPLVGGEALPGQLAQTMANLGHPVINLYGPTETTIWSSIMPLVKPTDLNHPPIGRPLLNTQMYVLDHAMEPVPVGVTGDLYIAGDGLALGYYQRPELTKERFIPNPYGKKGSRLYSTGDKARWRQDGLLEYQGRDDHQIKIRGFRIEIGDIESALLACREVTQAIVVAQTSPDENKQLVAYVIPVDKNLDTNELRRQLINVLPDYMVPAHFILLNDLPLTANGKVDRKALPLPTWQASNSYEAPRNQLEEMLANLWAETLGLTLVGIHDNFFEIGGDSISATRILNHIQKNLLIEVPLGVLFKASTIADLSDYLSHSDDWDPMISMLPIKSSGTDSPLFCIHPALGLSWGYAGILRHLAKSTPVFGLQAIGLRHSARLPTSIEEMAEEYLLQIKRVQPQGPYRLLGWSFGGLVAHAIAEKLQTEQETVSFLCMLDSYPYKLDYQQPDNEADIIRAALLFLGYDLSTLEKLPVNKEELASLLWRNYDDSSMSVVQDIQKKQADIMDRVQTVIENNLALAGRFKPGKVDADLLFFVAEDSANGSMGNILEHQSNAWASRITGKIETHHIPCRHQDMLDSDPLNLIGPIINDHLRLSAEKTNT</sequence>
<feature type="domain" description="Carrier" evidence="5">
    <location>
        <begin position="975"/>
        <end position="1050"/>
    </location>
</feature>
<dbReference type="InterPro" id="IPR020802">
    <property type="entry name" value="TesA-like"/>
</dbReference>
<dbReference type="Pfam" id="PF00501">
    <property type="entry name" value="AMP-binding"/>
    <property type="match status" value="1"/>
</dbReference>
<dbReference type="EMBL" id="CP061081">
    <property type="protein sequence ID" value="QNT04721.1"/>
    <property type="molecule type" value="Genomic_DNA"/>
</dbReference>